<dbReference type="AlphaFoldDB" id="A0A0V0H261"/>
<proteinExistence type="predicted"/>
<evidence type="ECO:0000313" key="1">
    <source>
        <dbReference type="EMBL" id="JAP14479.1"/>
    </source>
</evidence>
<protein>
    <submittedName>
        <fullName evidence="1">Putative ovule protein</fullName>
    </submittedName>
</protein>
<name>A0A0V0H261_SOLCH</name>
<sequence length="66" mass="7307">MCTTSPLSSTRLRNSINPHDSHGTLGKLVFKHSLVTTKGHDLQAGLKLRWSSIRSICLTSRTNRSC</sequence>
<organism evidence="1">
    <name type="scientific">Solanum chacoense</name>
    <name type="common">Chaco potato</name>
    <dbReference type="NCBI Taxonomy" id="4108"/>
    <lineage>
        <taxon>Eukaryota</taxon>
        <taxon>Viridiplantae</taxon>
        <taxon>Streptophyta</taxon>
        <taxon>Embryophyta</taxon>
        <taxon>Tracheophyta</taxon>
        <taxon>Spermatophyta</taxon>
        <taxon>Magnoliopsida</taxon>
        <taxon>eudicotyledons</taxon>
        <taxon>Gunneridae</taxon>
        <taxon>Pentapetalae</taxon>
        <taxon>asterids</taxon>
        <taxon>lamiids</taxon>
        <taxon>Solanales</taxon>
        <taxon>Solanaceae</taxon>
        <taxon>Solanoideae</taxon>
        <taxon>Solaneae</taxon>
        <taxon>Solanum</taxon>
    </lineage>
</organism>
<accession>A0A0V0H261</accession>
<dbReference type="EMBL" id="GEDG01026507">
    <property type="protein sequence ID" value="JAP14479.1"/>
    <property type="molecule type" value="Transcribed_RNA"/>
</dbReference>
<reference evidence="1" key="1">
    <citation type="submission" date="2015-12" db="EMBL/GenBank/DDBJ databases">
        <title>Gene expression during late stages of embryo sac development: a critical building block for successful pollen-pistil interactions.</title>
        <authorList>
            <person name="Liu Y."/>
            <person name="Joly V."/>
            <person name="Sabar M."/>
            <person name="Matton D.P."/>
        </authorList>
    </citation>
    <scope>NUCLEOTIDE SEQUENCE</scope>
</reference>